<reference evidence="1" key="1">
    <citation type="submission" date="2023-06" db="EMBL/GenBank/DDBJ databases">
        <title>Genome-scale phylogeny and comparative genomics of the fungal order Sordariales.</title>
        <authorList>
            <consortium name="Lawrence Berkeley National Laboratory"/>
            <person name="Hensen N."/>
            <person name="Bonometti L."/>
            <person name="Westerberg I."/>
            <person name="Brannstrom I.O."/>
            <person name="Guillou S."/>
            <person name="Cros-Aarteil S."/>
            <person name="Calhoun S."/>
            <person name="Haridas S."/>
            <person name="Kuo A."/>
            <person name="Mondo S."/>
            <person name="Pangilinan J."/>
            <person name="Riley R."/>
            <person name="Labutti K."/>
            <person name="Andreopoulos B."/>
            <person name="Lipzen A."/>
            <person name="Chen C."/>
            <person name="Yanf M."/>
            <person name="Daum C."/>
            <person name="Ng V."/>
            <person name="Clum A."/>
            <person name="Steindorff A."/>
            <person name="Ohm R."/>
            <person name="Martin F."/>
            <person name="Silar P."/>
            <person name="Natvig D."/>
            <person name="Lalanne C."/>
            <person name="Gautier V."/>
            <person name="Ament-Velasquez S.L."/>
            <person name="Kruys A."/>
            <person name="Hutchinson M.I."/>
            <person name="Powell A.J."/>
            <person name="Barry K."/>
            <person name="Miller A.N."/>
            <person name="Grigoriev I.V."/>
            <person name="Debuchy R."/>
            <person name="Gladieux P."/>
            <person name="Thoren M.H."/>
            <person name="Johannesson H."/>
        </authorList>
    </citation>
    <scope>NUCLEOTIDE SEQUENCE</scope>
    <source>
        <strain evidence="1">CBS 606.72</strain>
    </source>
</reference>
<proteinExistence type="predicted"/>
<protein>
    <submittedName>
        <fullName evidence="1">Uncharacterized protein</fullName>
    </submittedName>
</protein>
<evidence type="ECO:0000313" key="1">
    <source>
        <dbReference type="EMBL" id="KAK0611627.1"/>
    </source>
</evidence>
<gene>
    <name evidence="1" type="ORF">B0T14DRAFT_333050</name>
</gene>
<dbReference type="AlphaFoldDB" id="A0AA39TSY6"/>
<accession>A0AA39TSY6</accession>
<name>A0AA39TSY6_9PEZI</name>
<dbReference type="EMBL" id="JAULSU010000007">
    <property type="protein sequence ID" value="KAK0611627.1"/>
    <property type="molecule type" value="Genomic_DNA"/>
</dbReference>
<organism evidence="1 2">
    <name type="scientific">Immersiella caudata</name>
    <dbReference type="NCBI Taxonomy" id="314043"/>
    <lineage>
        <taxon>Eukaryota</taxon>
        <taxon>Fungi</taxon>
        <taxon>Dikarya</taxon>
        <taxon>Ascomycota</taxon>
        <taxon>Pezizomycotina</taxon>
        <taxon>Sordariomycetes</taxon>
        <taxon>Sordariomycetidae</taxon>
        <taxon>Sordariales</taxon>
        <taxon>Lasiosphaeriaceae</taxon>
        <taxon>Immersiella</taxon>
    </lineage>
</organism>
<sequence length="92" mass="10432">MGAQRVFQFSNFDCSRLHLCTVVNLLAAVGNITMADAGWIAFWILSGLCVLAEIQPVFFVQFYQLPDCHAHPQQRHAPELLVRPVVQFPVHR</sequence>
<keyword evidence="2" id="KW-1185">Reference proteome</keyword>
<dbReference type="Proteomes" id="UP001175000">
    <property type="component" value="Unassembled WGS sequence"/>
</dbReference>
<evidence type="ECO:0000313" key="2">
    <source>
        <dbReference type="Proteomes" id="UP001175000"/>
    </source>
</evidence>
<comment type="caution">
    <text evidence="1">The sequence shown here is derived from an EMBL/GenBank/DDBJ whole genome shotgun (WGS) entry which is preliminary data.</text>
</comment>